<evidence type="ECO:0000313" key="2">
    <source>
        <dbReference type="EMBL" id="MEO3953861.1"/>
    </source>
</evidence>
<keyword evidence="1" id="KW-0812">Transmembrane</keyword>
<dbReference type="Proteomes" id="UP001438292">
    <property type="component" value="Unassembled WGS sequence"/>
</dbReference>
<protein>
    <recommendedName>
        <fullName evidence="4">MFS transporter</fullName>
    </recommendedName>
</protein>
<dbReference type="RefSeq" id="WP_346195463.1">
    <property type="nucleotide sequence ID" value="NZ_JBDJHV010000024.1"/>
</dbReference>
<evidence type="ECO:0000256" key="1">
    <source>
        <dbReference type="SAM" id="Phobius"/>
    </source>
</evidence>
<reference evidence="2 3" key="1">
    <citation type="submission" date="2024-05" db="EMBL/GenBank/DDBJ databases">
        <authorList>
            <person name="De Oliveira J.P."/>
            <person name="Noriler S.A."/>
            <person name="De Oliveira A.G."/>
            <person name="Sipoli D.S."/>
        </authorList>
    </citation>
    <scope>NUCLEOTIDE SEQUENCE [LARGE SCALE GENOMIC DNA]</scope>
    <source>
        <strain evidence="2 3">LABIM186</strain>
    </source>
</reference>
<feature type="transmembrane region" description="Helical" evidence="1">
    <location>
        <begin position="66"/>
        <end position="88"/>
    </location>
</feature>
<keyword evidence="3" id="KW-1185">Reference proteome</keyword>
<gene>
    <name evidence="2" type="ORF">ABH309_05280</name>
</gene>
<feature type="transmembrane region" description="Helical" evidence="1">
    <location>
        <begin position="193"/>
        <end position="210"/>
    </location>
</feature>
<evidence type="ECO:0000313" key="3">
    <source>
        <dbReference type="Proteomes" id="UP001438292"/>
    </source>
</evidence>
<comment type="caution">
    <text evidence="2">The sequence shown here is derived from an EMBL/GenBank/DDBJ whole genome shotgun (WGS) entry which is preliminary data.</text>
</comment>
<feature type="transmembrane region" description="Helical" evidence="1">
    <location>
        <begin position="124"/>
        <end position="144"/>
    </location>
</feature>
<name>A0ABV0H3J3_9NEIS</name>
<keyword evidence="1" id="KW-1133">Transmembrane helix</keyword>
<dbReference type="EMBL" id="JBDQQU010000004">
    <property type="protein sequence ID" value="MEO3953861.1"/>
    <property type="molecule type" value="Genomic_DNA"/>
</dbReference>
<feature type="transmembrane region" description="Helical" evidence="1">
    <location>
        <begin position="7"/>
        <end position="29"/>
    </location>
</feature>
<keyword evidence="1" id="KW-0472">Membrane</keyword>
<sequence>MDDVKSVAINVLSNFIHMGLVWLFCWGLAKYKANQLNNAATAPTPPPVQRSQPTNAPSAKPVELGMWGYTALTYFFTVFLIYFAVSIAPILKASFSKQPVLLSDASYIGHLLPAIPLSGGYFQWVFVLITLLLFIPCMAISSLVKQAIIGLIPSVSANARVKFGIHYFTVAVLCAPIAATSIVLFFAKTYKDAFTYVGLVVFLIVAMATNQKK</sequence>
<evidence type="ECO:0008006" key="4">
    <source>
        <dbReference type="Google" id="ProtNLM"/>
    </source>
</evidence>
<accession>A0ABV0H3J3</accession>
<feature type="transmembrane region" description="Helical" evidence="1">
    <location>
        <begin position="165"/>
        <end position="187"/>
    </location>
</feature>
<organism evidence="2 3">
    <name type="scientific">Chromobacterium piscinae</name>
    <dbReference type="NCBI Taxonomy" id="686831"/>
    <lineage>
        <taxon>Bacteria</taxon>
        <taxon>Pseudomonadati</taxon>
        <taxon>Pseudomonadota</taxon>
        <taxon>Betaproteobacteria</taxon>
        <taxon>Neisseriales</taxon>
        <taxon>Chromobacteriaceae</taxon>
        <taxon>Chromobacterium</taxon>
    </lineage>
</organism>
<proteinExistence type="predicted"/>